<proteinExistence type="predicted"/>
<evidence type="ECO:0000256" key="1">
    <source>
        <dbReference type="SAM" id="Phobius"/>
    </source>
</evidence>
<keyword evidence="3" id="KW-1185">Reference proteome</keyword>
<name>A0A7J8Z1T1_9ROSI</name>
<keyword evidence="1" id="KW-0472">Membrane</keyword>
<evidence type="ECO:0000313" key="3">
    <source>
        <dbReference type="Proteomes" id="UP000593574"/>
    </source>
</evidence>
<protein>
    <submittedName>
        <fullName evidence="2">Uncharacterized protein</fullName>
    </submittedName>
</protein>
<feature type="transmembrane region" description="Helical" evidence="1">
    <location>
        <begin position="20"/>
        <end position="42"/>
    </location>
</feature>
<accession>A0A7J8Z1T1</accession>
<feature type="non-terminal residue" evidence="2">
    <location>
        <position position="79"/>
    </location>
</feature>
<evidence type="ECO:0000313" key="2">
    <source>
        <dbReference type="EMBL" id="MBA0705239.1"/>
    </source>
</evidence>
<comment type="caution">
    <text evidence="2">The sequence shown here is derived from an EMBL/GenBank/DDBJ whole genome shotgun (WGS) entry which is preliminary data.</text>
</comment>
<reference evidence="2 3" key="1">
    <citation type="journal article" date="2019" name="Genome Biol. Evol.">
        <title>Insights into the evolution of the New World diploid cottons (Gossypium, subgenus Houzingenia) based on genome sequencing.</title>
        <authorList>
            <person name="Grover C.E."/>
            <person name="Arick M.A. 2nd"/>
            <person name="Thrash A."/>
            <person name="Conover J.L."/>
            <person name="Sanders W.S."/>
            <person name="Peterson D.G."/>
            <person name="Frelichowski J.E."/>
            <person name="Scheffler J.A."/>
            <person name="Scheffler B.E."/>
            <person name="Wendel J.F."/>
        </authorList>
    </citation>
    <scope>NUCLEOTIDE SEQUENCE [LARGE SCALE GENOMIC DNA]</scope>
    <source>
        <strain evidence="2">4</strain>
        <tissue evidence="2">Leaf</tissue>
    </source>
</reference>
<keyword evidence="1" id="KW-0812">Transmembrane</keyword>
<dbReference type="Proteomes" id="UP000593574">
    <property type="component" value="Unassembled WGS sequence"/>
</dbReference>
<keyword evidence="1" id="KW-1133">Transmembrane helix</keyword>
<dbReference type="AlphaFoldDB" id="A0A7J8Z1T1"/>
<gene>
    <name evidence="2" type="ORF">Golax_017445</name>
</gene>
<sequence>MVVPSKMKTSSYLMLDQVLLVWQMLAPTPMAANFSFALSRFWKAWIPLSSLNHKRLIEETALGRRWLSVTVVSFQCLKP</sequence>
<organism evidence="2 3">
    <name type="scientific">Gossypium laxum</name>
    <dbReference type="NCBI Taxonomy" id="34288"/>
    <lineage>
        <taxon>Eukaryota</taxon>
        <taxon>Viridiplantae</taxon>
        <taxon>Streptophyta</taxon>
        <taxon>Embryophyta</taxon>
        <taxon>Tracheophyta</taxon>
        <taxon>Spermatophyta</taxon>
        <taxon>Magnoliopsida</taxon>
        <taxon>eudicotyledons</taxon>
        <taxon>Gunneridae</taxon>
        <taxon>Pentapetalae</taxon>
        <taxon>rosids</taxon>
        <taxon>malvids</taxon>
        <taxon>Malvales</taxon>
        <taxon>Malvaceae</taxon>
        <taxon>Malvoideae</taxon>
        <taxon>Gossypium</taxon>
    </lineage>
</organism>
<dbReference type="EMBL" id="JABEZV010000002">
    <property type="protein sequence ID" value="MBA0705239.1"/>
    <property type="molecule type" value="Genomic_DNA"/>
</dbReference>